<sequence>MTKTVQQQSSAPPPQPPPSPPQIIDSASSTGCCTISGTIDVNLSQLKYLAAHMDEFECRRLIAALHYTTYDLPQSMAGAIRKVDENTSCLSHLLHWNSSPAEGKGQTHEHLQHRLRQLNRIDLADWLGKSVFKELSNDLNNILDEPFGALGMQDTKTQLSK</sequence>
<comment type="caution">
    <text evidence="2">The sequence shown here is derived from an EMBL/GenBank/DDBJ whole genome shotgun (WGS) entry which is preliminary data.</text>
</comment>
<accession>A0AA39KNF7</accession>
<feature type="compositionally biased region" description="Low complexity" evidence="1">
    <location>
        <begin position="1"/>
        <end position="10"/>
    </location>
</feature>
<evidence type="ECO:0000313" key="2">
    <source>
        <dbReference type="EMBL" id="KAK0167787.1"/>
    </source>
</evidence>
<reference evidence="2" key="2">
    <citation type="submission" date="2023-03" db="EMBL/GenBank/DDBJ databases">
        <authorList>
            <person name="Inwood S.N."/>
            <person name="Skelly J.G."/>
            <person name="Guhlin J."/>
            <person name="Harrop T.W.R."/>
            <person name="Goldson S.G."/>
            <person name="Dearden P.K."/>
        </authorList>
    </citation>
    <scope>NUCLEOTIDE SEQUENCE</scope>
    <source>
        <strain evidence="2">Lincoln</strain>
        <tissue evidence="2">Whole body</tissue>
    </source>
</reference>
<keyword evidence="3" id="KW-1185">Reference proteome</keyword>
<dbReference type="Proteomes" id="UP001168972">
    <property type="component" value="Unassembled WGS sequence"/>
</dbReference>
<evidence type="ECO:0000313" key="3">
    <source>
        <dbReference type="Proteomes" id="UP001168972"/>
    </source>
</evidence>
<organism evidence="2 3">
    <name type="scientific">Microctonus hyperodae</name>
    <name type="common">Parasitoid wasp</name>
    <dbReference type="NCBI Taxonomy" id="165561"/>
    <lineage>
        <taxon>Eukaryota</taxon>
        <taxon>Metazoa</taxon>
        <taxon>Ecdysozoa</taxon>
        <taxon>Arthropoda</taxon>
        <taxon>Hexapoda</taxon>
        <taxon>Insecta</taxon>
        <taxon>Pterygota</taxon>
        <taxon>Neoptera</taxon>
        <taxon>Endopterygota</taxon>
        <taxon>Hymenoptera</taxon>
        <taxon>Apocrita</taxon>
        <taxon>Ichneumonoidea</taxon>
        <taxon>Braconidae</taxon>
        <taxon>Euphorinae</taxon>
        <taxon>Microctonus</taxon>
    </lineage>
</organism>
<gene>
    <name evidence="2" type="ORF">PV327_001650</name>
</gene>
<protein>
    <submittedName>
        <fullName evidence="2">Uncharacterized protein</fullName>
    </submittedName>
</protein>
<feature type="region of interest" description="Disordered" evidence="1">
    <location>
        <begin position="1"/>
        <end position="27"/>
    </location>
</feature>
<proteinExistence type="predicted"/>
<evidence type="ECO:0000256" key="1">
    <source>
        <dbReference type="SAM" id="MobiDB-lite"/>
    </source>
</evidence>
<reference evidence="2" key="1">
    <citation type="journal article" date="2023" name="bioRxiv">
        <title>Scaffold-level genome assemblies of two parasitoid biocontrol wasps reveal the parthenogenesis mechanism and an associated novel virus.</title>
        <authorList>
            <person name="Inwood S."/>
            <person name="Skelly J."/>
            <person name="Guhlin J."/>
            <person name="Harrop T."/>
            <person name="Goldson S."/>
            <person name="Dearden P."/>
        </authorList>
    </citation>
    <scope>NUCLEOTIDE SEQUENCE</scope>
    <source>
        <strain evidence="2">Lincoln</strain>
        <tissue evidence="2">Whole body</tissue>
    </source>
</reference>
<feature type="compositionally biased region" description="Pro residues" evidence="1">
    <location>
        <begin position="11"/>
        <end position="21"/>
    </location>
</feature>
<dbReference type="AlphaFoldDB" id="A0AA39KNF7"/>
<name>A0AA39KNF7_MICHY</name>
<dbReference type="EMBL" id="JAQQBR010001831">
    <property type="protein sequence ID" value="KAK0167787.1"/>
    <property type="molecule type" value="Genomic_DNA"/>
</dbReference>